<feature type="domain" description="JmjC" evidence="2">
    <location>
        <begin position="248"/>
        <end position="396"/>
    </location>
</feature>
<proteinExistence type="predicted"/>
<dbReference type="AlphaFoldDB" id="A0A5N5D4V7"/>
<name>A0A5N5D4V7_9PEZI</name>
<dbReference type="InterPro" id="IPR003347">
    <property type="entry name" value="JmjC_dom"/>
</dbReference>
<accession>A0A5N5D4V7</accession>
<dbReference type="OrthoDB" id="3790934at2759"/>
<comment type="caution">
    <text evidence="3">The sequence shown here is derived from an EMBL/GenBank/DDBJ whole genome shotgun (WGS) entry which is preliminary data.</text>
</comment>
<organism evidence="3 4">
    <name type="scientific">Lasiodiplodia theobromae</name>
    <dbReference type="NCBI Taxonomy" id="45133"/>
    <lineage>
        <taxon>Eukaryota</taxon>
        <taxon>Fungi</taxon>
        <taxon>Dikarya</taxon>
        <taxon>Ascomycota</taxon>
        <taxon>Pezizomycotina</taxon>
        <taxon>Dothideomycetes</taxon>
        <taxon>Dothideomycetes incertae sedis</taxon>
        <taxon>Botryosphaeriales</taxon>
        <taxon>Botryosphaeriaceae</taxon>
        <taxon>Lasiodiplodia</taxon>
    </lineage>
</organism>
<evidence type="ECO:0000259" key="2">
    <source>
        <dbReference type="PROSITE" id="PS51184"/>
    </source>
</evidence>
<gene>
    <name evidence="3" type="ORF">DBV05_g8608</name>
</gene>
<evidence type="ECO:0000256" key="1">
    <source>
        <dbReference type="SAM" id="MobiDB-lite"/>
    </source>
</evidence>
<evidence type="ECO:0000313" key="4">
    <source>
        <dbReference type="Proteomes" id="UP000325902"/>
    </source>
</evidence>
<sequence>MARELDDIHIVLGKKHYRSSVSTLSQSRWNSTVEQLIDSFGESPLRSIRFLENLSNLSKEDVQWSVARDAIIHARQNRSNGSNEALPYAPKDVERAAQSLGHPIKTRCNRKRDADVAPAPPPKRHCPGEKHSDVPSVLRGFGFDPDRIPALAAFLEAPLVKDSSAVEPTLDTERPQVSPWKHWNREHTFTDVCKSILADVMDPGKGQVWCADQELKPSDADIRQEKSNIMASMMMPNDSSPRSYIMNAPAEGLASDRTLPQTLGKRTMLEVQEASANVTPRGIFVDLHHDTTYGMETLWGGPKLWLFYPPSPSNLTALAAASGQRNRLQSCCCHAAQRRRRLSGGFAILQRAGETLLLPPYWPHATFALGDSILAGHEVSFAEELPKELRHVGLDVTRAAAEAGSERDAKAQVKKHVDGLVKRVEKALANCGEEEEEKKGTRHAIYRAWVAQKEALVPLLDKHDKANKAAKAWMEALKAEGREAVRLVECPFCDEEDLDLVAHIDAAHVKGKRRRQQ</sequence>
<evidence type="ECO:0000313" key="3">
    <source>
        <dbReference type="EMBL" id="KAB2572739.1"/>
    </source>
</evidence>
<reference evidence="3 4" key="1">
    <citation type="journal article" date="2019" name="Sci. Rep.">
        <title>A multi-omics analysis of the grapevine pathogen Lasiodiplodia theobromae reveals that temperature affects the expression of virulence- and pathogenicity-related genes.</title>
        <authorList>
            <person name="Felix C."/>
            <person name="Meneses R."/>
            <person name="Goncalves M.F.M."/>
            <person name="Tilleman L."/>
            <person name="Duarte A.S."/>
            <person name="Jorrin-Novo J.V."/>
            <person name="Van de Peer Y."/>
            <person name="Deforce D."/>
            <person name="Van Nieuwerburgh F."/>
            <person name="Esteves A.C."/>
            <person name="Alves A."/>
        </authorList>
    </citation>
    <scope>NUCLEOTIDE SEQUENCE [LARGE SCALE GENOMIC DNA]</scope>
    <source>
        <strain evidence="3 4">LA-SOL3</strain>
    </source>
</reference>
<dbReference type="Gene3D" id="2.60.120.650">
    <property type="entry name" value="Cupin"/>
    <property type="match status" value="1"/>
</dbReference>
<protein>
    <recommendedName>
        <fullName evidence="2">JmjC domain-containing protein</fullName>
    </recommendedName>
</protein>
<feature type="region of interest" description="Disordered" evidence="1">
    <location>
        <begin position="108"/>
        <end position="131"/>
    </location>
</feature>
<dbReference type="Proteomes" id="UP000325902">
    <property type="component" value="Unassembled WGS sequence"/>
</dbReference>
<keyword evidence="4" id="KW-1185">Reference proteome</keyword>
<dbReference type="PROSITE" id="PS51184">
    <property type="entry name" value="JMJC"/>
    <property type="match status" value="1"/>
</dbReference>
<dbReference type="EMBL" id="VCHE01000072">
    <property type="protein sequence ID" value="KAB2572739.1"/>
    <property type="molecule type" value="Genomic_DNA"/>
</dbReference>
<dbReference type="SUPFAM" id="SSF51197">
    <property type="entry name" value="Clavaminate synthase-like"/>
    <property type="match status" value="1"/>
</dbReference>